<dbReference type="PANTHER" id="PTHR16305:SF35">
    <property type="entry name" value="TRANSCRIPTIONAL ACTIVATOR DOMAIN"/>
    <property type="match status" value="1"/>
</dbReference>
<dbReference type="GO" id="GO:0004016">
    <property type="term" value="F:adenylate cyclase activity"/>
    <property type="evidence" value="ECO:0007669"/>
    <property type="project" value="TreeGrafter"/>
</dbReference>
<dbReference type="InterPro" id="IPR016032">
    <property type="entry name" value="Sig_transdc_resp-reg_C-effctor"/>
</dbReference>
<evidence type="ECO:0000256" key="1">
    <source>
        <dbReference type="ARBA" id="ARBA00022741"/>
    </source>
</evidence>
<dbReference type="InterPro" id="IPR036388">
    <property type="entry name" value="WH-like_DNA-bd_sf"/>
</dbReference>
<sequence>MGGSLVSAYIPGRFDAAGSAPLLGRREECLALDRLVETVGEGLSGALVLVGEAGIGKTRLLEYAAAAASELQIARVAGVESETQLGFAALHRLLLPFLDRVDRLPAPQRDALGSAFGLVAGPPADRFLVGLATLTLLADVAGVRPLMCLVDDAQWLDRESLEVLAFAGRRLHADGVGLLLTVRDEPAGTLALGGLPTFHLAGLAETDALRLLTAVAGRLGPQVVERIITETRGNPLAMVELADEHLAGGSLLPGPLPVGRRMEEHFLRQVRAMPAETQSLLLVASVVPPDDPALLWRATALLGLSPEAADIAVSEGILSLQSGLAFRHPLIRSAVYTGARAADRRRVHEALAAVIDPDRDPDRRAWHLASATVGIDEDVAAELERASERARSRGGYSAQGAFLLRAAELTPDPERRAGRLFASAGAHLVAGDPVVAQSLLERAVPGLNAPEMRAGAQQLRAAIEMFFARVTAVPSILLEAAATIGPLDERTVRGMLFQALEAAMVARRYTIGTTLVEVARTALKAPLSPSARATIPDLLLDAFATRIAVGYLPAVPLMRAAITALRTDEDLVEAGMPLAVLGWMATVDLWDDEGLRAVIERLDTFDRDQGALHALRSTLLDLASVELLAGRFGDAEAHHTESTEIATAVGMAADQPIYQVELLAWQGREAETRAAVDTVMGGWAEQRGSASTANHVLLALTVLELSLGRYHEALACALRVYDDDEPGTGSLILPNLVEAGVRAGDRSAASAALARLSERAPASGTSWALGMLARSRALMADDDHAEALYDESVEHLGRTTVATELARAHLLYGEWLRRRGRRSDARDRLRIAHDLFATMGATAFAERARTELLATGERARKRTEQTDHHLTPQETQVAGLAAGGATNAEIATRLFITASTVEYHLNKVFRKLDITSRRQLARTLHGEPTSGNT</sequence>
<proteinExistence type="predicted"/>
<keyword evidence="1" id="KW-0547">Nucleotide-binding</keyword>
<reference evidence="4 5" key="1">
    <citation type="submission" date="2017-06" db="EMBL/GenBank/DDBJ databases">
        <authorList>
            <person name="Kim H.J."/>
            <person name="Triplett B.A."/>
        </authorList>
    </citation>
    <scope>NUCLEOTIDE SEQUENCE [LARGE SCALE GENOMIC DNA]</scope>
    <source>
        <strain evidence="4 5">CGMCC 4.2132</strain>
    </source>
</reference>
<dbReference type="InterPro" id="IPR011990">
    <property type="entry name" value="TPR-like_helical_dom_sf"/>
</dbReference>
<dbReference type="PRINTS" id="PR00038">
    <property type="entry name" value="HTHLUXR"/>
</dbReference>
<organism evidence="4 5">
    <name type="scientific">Streptosporangium subroseum</name>
    <dbReference type="NCBI Taxonomy" id="106412"/>
    <lineage>
        <taxon>Bacteria</taxon>
        <taxon>Bacillati</taxon>
        <taxon>Actinomycetota</taxon>
        <taxon>Actinomycetes</taxon>
        <taxon>Streptosporangiales</taxon>
        <taxon>Streptosporangiaceae</taxon>
        <taxon>Streptosporangium</taxon>
    </lineage>
</organism>
<dbReference type="Pfam" id="PF00196">
    <property type="entry name" value="GerE"/>
    <property type="match status" value="1"/>
</dbReference>
<dbReference type="GO" id="GO:0003677">
    <property type="term" value="F:DNA binding"/>
    <property type="evidence" value="ECO:0007669"/>
    <property type="project" value="InterPro"/>
</dbReference>
<dbReference type="GO" id="GO:0006355">
    <property type="term" value="P:regulation of DNA-templated transcription"/>
    <property type="evidence" value="ECO:0007669"/>
    <property type="project" value="InterPro"/>
</dbReference>
<dbReference type="AlphaFoldDB" id="A0A239N104"/>
<evidence type="ECO:0000259" key="3">
    <source>
        <dbReference type="PROSITE" id="PS50043"/>
    </source>
</evidence>
<dbReference type="Gene3D" id="1.10.10.10">
    <property type="entry name" value="Winged helix-like DNA-binding domain superfamily/Winged helix DNA-binding domain"/>
    <property type="match status" value="1"/>
</dbReference>
<dbReference type="OrthoDB" id="483at2"/>
<feature type="domain" description="HTH luxR-type" evidence="3">
    <location>
        <begin position="863"/>
        <end position="928"/>
    </location>
</feature>
<dbReference type="SMART" id="SM00421">
    <property type="entry name" value="HTH_LUXR"/>
    <property type="match status" value="1"/>
</dbReference>
<dbReference type="GO" id="GO:0005524">
    <property type="term" value="F:ATP binding"/>
    <property type="evidence" value="ECO:0007669"/>
    <property type="project" value="UniProtKB-KW"/>
</dbReference>
<evidence type="ECO:0000313" key="5">
    <source>
        <dbReference type="Proteomes" id="UP000198282"/>
    </source>
</evidence>
<dbReference type="Pfam" id="PF13191">
    <property type="entry name" value="AAA_16"/>
    <property type="match status" value="1"/>
</dbReference>
<accession>A0A239N104</accession>
<gene>
    <name evidence="4" type="ORF">SAMN05216276_104854</name>
</gene>
<evidence type="ECO:0000313" key="4">
    <source>
        <dbReference type="EMBL" id="SNT47829.1"/>
    </source>
</evidence>
<dbReference type="PROSITE" id="PS50043">
    <property type="entry name" value="HTH_LUXR_2"/>
    <property type="match status" value="1"/>
</dbReference>
<dbReference type="SUPFAM" id="SSF46894">
    <property type="entry name" value="C-terminal effector domain of the bipartite response regulators"/>
    <property type="match status" value="1"/>
</dbReference>
<dbReference type="InterPro" id="IPR027417">
    <property type="entry name" value="P-loop_NTPase"/>
</dbReference>
<dbReference type="Gene3D" id="1.25.40.10">
    <property type="entry name" value="Tetratricopeptide repeat domain"/>
    <property type="match status" value="1"/>
</dbReference>
<dbReference type="GO" id="GO:0005737">
    <property type="term" value="C:cytoplasm"/>
    <property type="evidence" value="ECO:0007669"/>
    <property type="project" value="TreeGrafter"/>
</dbReference>
<dbReference type="InterPro" id="IPR041664">
    <property type="entry name" value="AAA_16"/>
</dbReference>
<dbReference type="InterPro" id="IPR000792">
    <property type="entry name" value="Tscrpt_reg_LuxR_C"/>
</dbReference>
<evidence type="ECO:0000256" key="2">
    <source>
        <dbReference type="ARBA" id="ARBA00022840"/>
    </source>
</evidence>
<dbReference type="EMBL" id="FZOD01000048">
    <property type="protein sequence ID" value="SNT47829.1"/>
    <property type="molecule type" value="Genomic_DNA"/>
</dbReference>
<keyword evidence="2" id="KW-0067">ATP-binding</keyword>
<protein>
    <submittedName>
        <fullName evidence="4">AAA ATPase domain-containing protein</fullName>
    </submittedName>
</protein>
<keyword evidence="5" id="KW-1185">Reference proteome</keyword>
<name>A0A239N104_9ACTN</name>
<dbReference type="CDD" id="cd06170">
    <property type="entry name" value="LuxR_C_like"/>
    <property type="match status" value="1"/>
</dbReference>
<dbReference type="Proteomes" id="UP000198282">
    <property type="component" value="Unassembled WGS sequence"/>
</dbReference>
<dbReference type="SUPFAM" id="SSF52540">
    <property type="entry name" value="P-loop containing nucleoside triphosphate hydrolases"/>
    <property type="match status" value="1"/>
</dbReference>
<dbReference type="PANTHER" id="PTHR16305">
    <property type="entry name" value="TESTICULAR SOLUBLE ADENYLYL CYCLASE"/>
    <property type="match status" value="1"/>
</dbReference>
<dbReference type="SUPFAM" id="SSF48452">
    <property type="entry name" value="TPR-like"/>
    <property type="match status" value="1"/>
</dbReference>